<dbReference type="HOGENOM" id="CLU_1021685_0_0_6"/>
<dbReference type="SUPFAM" id="SSF53474">
    <property type="entry name" value="alpha/beta-Hydrolases"/>
    <property type="match status" value="1"/>
</dbReference>
<name>S3MYY8_9GAMM</name>
<accession>S3MYY8</accession>
<proteinExistence type="predicted"/>
<dbReference type="RefSeq" id="WP_016657047.1">
    <property type="nucleotide sequence ID" value="NZ_KE340353.1"/>
</dbReference>
<comment type="caution">
    <text evidence="1">The sequence shown here is derived from an EMBL/GenBank/DDBJ whole genome shotgun (WGS) entry which is preliminary data.</text>
</comment>
<sequence length="272" mass="30748">MAIVIKEFQVPMTILVGETVQNAGVESANNMLTMQMFYDDEWVAKPRDLVLWFNGGTGYGLETSAYARPKYVVNKGFVYFNCSSFPFNSHPMNITLNPQMPIHDYIRYAFEVQSFIEYVYRNLVNNEIAKNFISEDSKICLTGTSRGAGNVLQWSNLSRGIYSEFKDKVVGIVANSPAGGDSTESWRGPYIAQRATFKNYQNVMHRTIGCIGAGDTTNTNRAHMERVNFYLTNPLVKITAEGNKNWGHSWPNQEADGRYKVFLDYAFGLLNS</sequence>
<dbReference type="Proteomes" id="UP000014568">
    <property type="component" value="Unassembled WGS sequence"/>
</dbReference>
<organism evidence="1 2">
    <name type="scientific">Acinetobacter rudis CIP 110305</name>
    <dbReference type="NCBI Taxonomy" id="421052"/>
    <lineage>
        <taxon>Bacteria</taxon>
        <taxon>Pseudomonadati</taxon>
        <taxon>Pseudomonadota</taxon>
        <taxon>Gammaproteobacteria</taxon>
        <taxon>Moraxellales</taxon>
        <taxon>Moraxellaceae</taxon>
        <taxon>Acinetobacter</taxon>
    </lineage>
</organism>
<dbReference type="EMBL" id="ATGI01000032">
    <property type="protein sequence ID" value="EPF71618.1"/>
    <property type="molecule type" value="Genomic_DNA"/>
</dbReference>
<dbReference type="PATRIC" id="fig|421052.3.peg.2589"/>
<evidence type="ECO:0000313" key="1">
    <source>
        <dbReference type="EMBL" id="EPF71618.1"/>
    </source>
</evidence>
<keyword evidence="2" id="KW-1185">Reference proteome</keyword>
<evidence type="ECO:0000313" key="2">
    <source>
        <dbReference type="Proteomes" id="UP000014568"/>
    </source>
</evidence>
<reference evidence="1 2" key="1">
    <citation type="submission" date="2013-06" db="EMBL/GenBank/DDBJ databases">
        <title>The Genome Sequence of Acinetobacter rudis CIP 110305.</title>
        <authorList>
            <consortium name="The Broad Institute Genome Sequencing Platform"/>
            <consortium name="The Broad Institute Genome Sequencing Center for Infectious Disease"/>
            <person name="Cerqueira G."/>
            <person name="Feldgarden M."/>
            <person name="Courvalin P."/>
            <person name="Perichon B."/>
            <person name="Grillot-Courvalin C."/>
            <person name="Clermont D."/>
            <person name="Rocha E."/>
            <person name="Yoon E.-J."/>
            <person name="Nemec A."/>
            <person name="Young S.K."/>
            <person name="Zeng Q."/>
            <person name="Gargeya S."/>
            <person name="Fitzgerald M."/>
            <person name="Abouelleil A."/>
            <person name="Alvarado L."/>
            <person name="Berlin A.M."/>
            <person name="Chapman S.B."/>
            <person name="Dewar J."/>
            <person name="Goldberg J."/>
            <person name="Griggs A."/>
            <person name="Gujja S."/>
            <person name="Hansen M."/>
            <person name="Howarth C."/>
            <person name="Imamovic A."/>
            <person name="Larimer J."/>
            <person name="McCowan C."/>
            <person name="Murphy C."/>
            <person name="Pearson M."/>
            <person name="Priest M."/>
            <person name="Roberts A."/>
            <person name="Saif S."/>
            <person name="Shea T."/>
            <person name="Sykes S."/>
            <person name="Wortman J."/>
            <person name="Nusbaum C."/>
            <person name="Birren B."/>
        </authorList>
    </citation>
    <scope>NUCLEOTIDE SEQUENCE [LARGE SCALE GENOMIC DNA]</scope>
    <source>
        <strain evidence="1 2">CIP 110305</strain>
    </source>
</reference>
<protein>
    <submittedName>
        <fullName evidence="1">Uncharacterized protein</fullName>
    </submittedName>
</protein>
<dbReference type="AlphaFoldDB" id="S3MYY8"/>
<dbReference type="Gene3D" id="3.40.50.1820">
    <property type="entry name" value="alpha/beta hydrolase"/>
    <property type="match status" value="1"/>
</dbReference>
<dbReference type="InterPro" id="IPR029058">
    <property type="entry name" value="AB_hydrolase_fold"/>
</dbReference>
<gene>
    <name evidence="1" type="ORF">F945_02651</name>
</gene>